<accession>A0A9P4ICA9</accession>
<feature type="compositionally biased region" description="Basic and acidic residues" evidence="7">
    <location>
        <begin position="140"/>
        <end position="170"/>
    </location>
</feature>
<evidence type="ECO:0000256" key="1">
    <source>
        <dbReference type="ARBA" id="ARBA00004123"/>
    </source>
</evidence>
<feature type="region of interest" description="Disordered" evidence="7">
    <location>
        <begin position="140"/>
        <end position="201"/>
    </location>
</feature>
<evidence type="ECO:0000256" key="6">
    <source>
        <dbReference type="ARBA" id="ARBA00023242"/>
    </source>
</evidence>
<keyword evidence="4" id="KW-0747">Spliceosome</keyword>
<evidence type="ECO:0000256" key="5">
    <source>
        <dbReference type="ARBA" id="ARBA00023187"/>
    </source>
</evidence>
<protein>
    <submittedName>
        <fullName evidence="9">Cwf21-domain-containing protein</fullName>
    </submittedName>
</protein>
<organism evidence="9 10">
    <name type="scientific">Rhizodiscina lignyota</name>
    <dbReference type="NCBI Taxonomy" id="1504668"/>
    <lineage>
        <taxon>Eukaryota</taxon>
        <taxon>Fungi</taxon>
        <taxon>Dikarya</taxon>
        <taxon>Ascomycota</taxon>
        <taxon>Pezizomycotina</taxon>
        <taxon>Dothideomycetes</taxon>
        <taxon>Pleosporomycetidae</taxon>
        <taxon>Aulographales</taxon>
        <taxon>Rhizodiscinaceae</taxon>
        <taxon>Rhizodiscina</taxon>
    </lineage>
</organism>
<evidence type="ECO:0000256" key="3">
    <source>
        <dbReference type="ARBA" id="ARBA00022664"/>
    </source>
</evidence>
<feature type="compositionally biased region" description="Polar residues" evidence="7">
    <location>
        <begin position="1"/>
        <end position="28"/>
    </location>
</feature>
<dbReference type="Pfam" id="PF08312">
    <property type="entry name" value="cwf21"/>
    <property type="match status" value="1"/>
</dbReference>
<dbReference type="SMART" id="SM01115">
    <property type="entry name" value="cwf21"/>
    <property type="match status" value="1"/>
</dbReference>
<feature type="compositionally biased region" description="Basic and acidic residues" evidence="7">
    <location>
        <begin position="178"/>
        <end position="187"/>
    </location>
</feature>
<feature type="region of interest" description="Disordered" evidence="7">
    <location>
        <begin position="95"/>
        <end position="123"/>
    </location>
</feature>
<evidence type="ECO:0000256" key="4">
    <source>
        <dbReference type="ARBA" id="ARBA00022728"/>
    </source>
</evidence>
<proteinExistence type="inferred from homology"/>
<keyword evidence="6" id="KW-0539">Nucleus</keyword>
<evidence type="ECO:0000259" key="8">
    <source>
        <dbReference type="SMART" id="SM01115"/>
    </source>
</evidence>
<feature type="region of interest" description="Disordered" evidence="7">
    <location>
        <begin position="1"/>
        <end position="62"/>
    </location>
</feature>
<sequence>MSANVGLNTPRGSGTSGYVQRNLSLLRQQNRDRGAPYPSDPDEFKKHRQRQPDPEIMEHERKRRIENQVFELRDQLEDEGVDEDEVEVKTAALRKKLEAEDQAGNRRDKPNTKGLKSHQIHDLAQAKIEETEKLRKALGIREDYEEGGHWRKGEERLREAVPEAKEKKPVEDEESDRGDDRRRRRYEDSEESSDYDSGSDR</sequence>
<feature type="domain" description="CWF21" evidence="8">
    <location>
        <begin position="57"/>
        <end position="102"/>
    </location>
</feature>
<evidence type="ECO:0000313" key="9">
    <source>
        <dbReference type="EMBL" id="KAF2097072.1"/>
    </source>
</evidence>
<comment type="subcellular location">
    <subcellularLocation>
        <location evidence="1">Nucleus</location>
    </subcellularLocation>
</comment>
<dbReference type="InterPro" id="IPR051372">
    <property type="entry name" value="CWC21"/>
</dbReference>
<dbReference type="GO" id="GO:0008380">
    <property type="term" value="P:RNA splicing"/>
    <property type="evidence" value="ECO:0007669"/>
    <property type="project" value="UniProtKB-KW"/>
</dbReference>
<keyword evidence="10" id="KW-1185">Reference proteome</keyword>
<name>A0A9P4ICA9_9PEZI</name>
<dbReference type="Proteomes" id="UP000799772">
    <property type="component" value="Unassembled WGS sequence"/>
</dbReference>
<comment type="similarity">
    <text evidence="2">Belongs to the CWC21 family.</text>
</comment>
<feature type="compositionally biased region" description="Basic and acidic residues" evidence="7">
    <location>
        <begin position="95"/>
        <end position="111"/>
    </location>
</feature>
<gene>
    <name evidence="9" type="ORF">NA57DRAFT_57679</name>
</gene>
<dbReference type="PANTHER" id="PTHR36562:SF5">
    <property type="entry name" value="SERINE_ARGININE REPETITIVE MATRIX 2"/>
    <property type="match status" value="1"/>
</dbReference>
<dbReference type="EMBL" id="ML978128">
    <property type="protein sequence ID" value="KAF2097072.1"/>
    <property type="molecule type" value="Genomic_DNA"/>
</dbReference>
<dbReference type="PANTHER" id="PTHR36562">
    <property type="entry name" value="SERINE/ARGININE REPETITIVE MATRIX 2"/>
    <property type="match status" value="1"/>
</dbReference>
<dbReference type="OrthoDB" id="10267305at2759"/>
<dbReference type="Gene3D" id="6.10.140.420">
    <property type="match status" value="1"/>
</dbReference>
<evidence type="ECO:0000313" key="10">
    <source>
        <dbReference type="Proteomes" id="UP000799772"/>
    </source>
</evidence>
<dbReference type="CDD" id="cd21372">
    <property type="entry name" value="cwf21_CWC21-like"/>
    <property type="match status" value="1"/>
</dbReference>
<keyword evidence="5" id="KW-0508">mRNA splicing</keyword>
<comment type="caution">
    <text evidence="9">The sequence shown here is derived from an EMBL/GenBank/DDBJ whole genome shotgun (WGS) entry which is preliminary data.</text>
</comment>
<dbReference type="GO" id="GO:0005681">
    <property type="term" value="C:spliceosomal complex"/>
    <property type="evidence" value="ECO:0007669"/>
    <property type="project" value="UniProtKB-KW"/>
</dbReference>
<feature type="compositionally biased region" description="Basic and acidic residues" evidence="7">
    <location>
        <begin position="42"/>
        <end position="62"/>
    </location>
</feature>
<dbReference type="AlphaFoldDB" id="A0A9P4ICA9"/>
<dbReference type="InterPro" id="IPR013170">
    <property type="entry name" value="mRNA_splic_Cwf21_dom"/>
</dbReference>
<evidence type="ECO:0000256" key="2">
    <source>
        <dbReference type="ARBA" id="ARBA00005954"/>
    </source>
</evidence>
<evidence type="ECO:0000256" key="7">
    <source>
        <dbReference type="SAM" id="MobiDB-lite"/>
    </source>
</evidence>
<keyword evidence="3" id="KW-0507">mRNA processing</keyword>
<reference evidence="9" key="1">
    <citation type="journal article" date="2020" name="Stud. Mycol.">
        <title>101 Dothideomycetes genomes: a test case for predicting lifestyles and emergence of pathogens.</title>
        <authorList>
            <person name="Haridas S."/>
            <person name="Albert R."/>
            <person name="Binder M."/>
            <person name="Bloem J."/>
            <person name="Labutti K."/>
            <person name="Salamov A."/>
            <person name="Andreopoulos B."/>
            <person name="Baker S."/>
            <person name="Barry K."/>
            <person name="Bills G."/>
            <person name="Bluhm B."/>
            <person name="Cannon C."/>
            <person name="Castanera R."/>
            <person name="Culley D."/>
            <person name="Daum C."/>
            <person name="Ezra D."/>
            <person name="Gonzalez J."/>
            <person name="Henrissat B."/>
            <person name="Kuo A."/>
            <person name="Liang C."/>
            <person name="Lipzen A."/>
            <person name="Lutzoni F."/>
            <person name="Magnuson J."/>
            <person name="Mondo S."/>
            <person name="Nolan M."/>
            <person name="Ohm R."/>
            <person name="Pangilinan J."/>
            <person name="Park H.-J."/>
            <person name="Ramirez L."/>
            <person name="Alfaro M."/>
            <person name="Sun H."/>
            <person name="Tritt A."/>
            <person name="Yoshinaga Y."/>
            <person name="Zwiers L.-H."/>
            <person name="Turgeon B."/>
            <person name="Goodwin S."/>
            <person name="Spatafora J."/>
            <person name="Crous P."/>
            <person name="Grigoriev I."/>
        </authorList>
    </citation>
    <scope>NUCLEOTIDE SEQUENCE</scope>
    <source>
        <strain evidence="9">CBS 133067</strain>
    </source>
</reference>
<dbReference type="GO" id="GO:0006397">
    <property type="term" value="P:mRNA processing"/>
    <property type="evidence" value="ECO:0007669"/>
    <property type="project" value="UniProtKB-KW"/>
</dbReference>